<dbReference type="Pfam" id="PF03009">
    <property type="entry name" value="GDPD"/>
    <property type="match status" value="1"/>
</dbReference>
<dbReference type="InterPro" id="IPR030395">
    <property type="entry name" value="GP_PDE_dom"/>
</dbReference>
<dbReference type="GO" id="GO:0008081">
    <property type="term" value="F:phosphoric diester hydrolase activity"/>
    <property type="evidence" value="ECO:0007669"/>
    <property type="project" value="InterPro"/>
</dbReference>
<dbReference type="RefSeq" id="WP_010771318.1">
    <property type="nucleotide sequence ID" value="NZ_KB946333.1"/>
</dbReference>
<evidence type="ECO:0000259" key="1">
    <source>
        <dbReference type="PROSITE" id="PS51704"/>
    </source>
</evidence>
<dbReference type="PANTHER" id="PTHR46211:SF1">
    <property type="entry name" value="GLYCEROPHOSPHODIESTER PHOSPHODIESTERASE, CYTOPLASMIC"/>
    <property type="match status" value="1"/>
</dbReference>
<dbReference type="AlphaFoldDB" id="R3TZQ2"/>
<dbReference type="InterPro" id="IPR017946">
    <property type="entry name" value="PLC-like_Pdiesterase_TIM-brl"/>
</dbReference>
<dbReference type="Gene3D" id="3.20.20.190">
    <property type="entry name" value="Phosphatidylinositol (PI) phosphodiesterase"/>
    <property type="match status" value="1"/>
</dbReference>
<accession>R3TZQ2</accession>
<dbReference type="GO" id="GO:0006629">
    <property type="term" value="P:lipid metabolic process"/>
    <property type="evidence" value="ECO:0007669"/>
    <property type="project" value="InterPro"/>
</dbReference>
<evidence type="ECO:0000313" key="2">
    <source>
        <dbReference type="EMBL" id="EOL47079.1"/>
    </source>
</evidence>
<dbReference type="OrthoDB" id="384721at2"/>
<dbReference type="EMBL" id="AJAU01000013">
    <property type="protein sequence ID" value="EOL47079.1"/>
    <property type="molecule type" value="Genomic_DNA"/>
</dbReference>
<keyword evidence="3" id="KW-1185">Reference proteome</keyword>
<dbReference type="SUPFAM" id="SSF51695">
    <property type="entry name" value="PLC-like phosphodiesterases"/>
    <property type="match status" value="1"/>
</dbReference>
<dbReference type="CDD" id="cd08563">
    <property type="entry name" value="GDPD_TtGDE_like"/>
    <property type="match status" value="1"/>
</dbReference>
<dbReference type="PATRIC" id="fig|1158612.3.peg.1164"/>
<name>R3TZQ2_9ENTE</name>
<sequence>MTKVIAHRGSKGTHPENTLAAFKEAVRVNSDGIELDVQLSKDNQLVVIHDETVDRTTNGHGTVGGLTLVELKQLDAGSWFEKNPMFQEIPTLEEVLVLLKKEDFQGLLNIEIKTDNVHYEGIEQKIIQLMQSQVWPFEYMYSSFYFKSLEKIWAIEKNQKIASVFELSAEDEQLAIGTGFIEGIHPNIEWVLTHLDELDEFPKSIRPWTVNKAEQMNICFAYQLAGIHTDFPEKALELRRLGQIKGD</sequence>
<feature type="domain" description="GP-PDE" evidence="1">
    <location>
        <begin position="2"/>
        <end position="239"/>
    </location>
</feature>
<dbReference type="Proteomes" id="UP000013840">
    <property type="component" value="Unassembled WGS sequence"/>
</dbReference>
<reference evidence="2 3" key="1">
    <citation type="submission" date="2013-02" db="EMBL/GenBank/DDBJ databases">
        <title>The Genome Sequence of Enterococcus caccae BAA-1240.</title>
        <authorList>
            <consortium name="The Broad Institute Genome Sequencing Platform"/>
            <consortium name="The Broad Institute Genome Sequencing Center for Infectious Disease"/>
            <person name="Earl A.M."/>
            <person name="Gilmore M.S."/>
            <person name="Lebreton F."/>
            <person name="Walker B."/>
            <person name="Young S.K."/>
            <person name="Zeng Q."/>
            <person name="Gargeya S."/>
            <person name="Fitzgerald M."/>
            <person name="Haas B."/>
            <person name="Abouelleil A."/>
            <person name="Alvarado L."/>
            <person name="Arachchi H.M."/>
            <person name="Berlin A.M."/>
            <person name="Chapman S.B."/>
            <person name="Dewar J."/>
            <person name="Goldberg J."/>
            <person name="Griggs A."/>
            <person name="Gujja S."/>
            <person name="Hansen M."/>
            <person name="Howarth C."/>
            <person name="Imamovic A."/>
            <person name="Larimer J."/>
            <person name="McCowan C."/>
            <person name="Murphy C."/>
            <person name="Neiman D."/>
            <person name="Pearson M."/>
            <person name="Priest M."/>
            <person name="Roberts A."/>
            <person name="Saif S."/>
            <person name="Shea T."/>
            <person name="Sisk P."/>
            <person name="Sykes S."/>
            <person name="Wortman J."/>
            <person name="Nusbaum C."/>
            <person name="Birren B."/>
        </authorList>
    </citation>
    <scope>NUCLEOTIDE SEQUENCE [LARGE SCALE GENOMIC DNA]</scope>
    <source>
        <strain evidence="2 3">ATCC BAA-1240</strain>
    </source>
</reference>
<organism evidence="2 3">
    <name type="scientific">Enterococcus caccae ATCC BAA-1240</name>
    <dbReference type="NCBI Taxonomy" id="1158612"/>
    <lineage>
        <taxon>Bacteria</taxon>
        <taxon>Bacillati</taxon>
        <taxon>Bacillota</taxon>
        <taxon>Bacilli</taxon>
        <taxon>Lactobacillales</taxon>
        <taxon>Enterococcaceae</taxon>
        <taxon>Enterococcus</taxon>
    </lineage>
</organism>
<protein>
    <recommendedName>
        <fullName evidence="1">GP-PDE domain-containing protein</fullName>
    </recommendedName>
</protein>
<comment type="caution">
    <text evidence="2">The sequence shown here is derived from an EMBL/GenBank/DDBJ whole genome shotgun (WGS) entry which is preliminary data.</text>
</comment>
<gene>
    <name evidence="2" type="ORF">UC7_01176</name>
</gene>
<dbReference type="eggNOG" id="COG0584">
    <property type="taxonomic scope" value="Bacteria"/>
</dbReference>
<proteinExistence type="predicted"/>
<dbReference type="PANTHER" id="PTHR46211">
    <property type="entry name" value="GLYCEROPHOSPHORYL DIESTER PHOSPHODIESTERASE"/>
    <property type="match status" value="1"/>
</dbReference>
<evidence type="ECO:0000313" key="3">
    <source>
        <dbReference type="Proteomes" id="UP000013840"/>
    </source>
</evidence>
<dbReference type="PROSITE" id="PS51704">
    <property type="entry name" value="GP_PDE"/>
    <property type="match status" value="1"/>
</dbReference>
<dbReference type="STRING" id="317735.RU98_GL001641"/>